<protein>
    <recommendedName>
        <fullName evidence="3 8">Mediator of RNA polymerase II transcription subunit 4</fullName>
    </recommendedName>
    <alternativeName>
        <fullName evidence="7 8">Mediator complex subunit 4</fullName>
    </alternativeName>
</protein>
<evidence type="ECO:0000313" key="10">
    <source>
        <dbReference type="EMBL" id="KAK3058103.1"/>
    </source>
</evidence>
<name>A0AAJ0LWS0_9PEZI</name>
<dbReference type="InterPro" id="IPR019258">
    <property type="entry name" value="Mediator_Med4"/>
</dbReference>
<proteinExistence type="inferred from homology"/>
<sequence>MLSQLQASYQRVEQSLQRLTDSIASYNPSVHDADELVAADEAVNRDLDRLVVHQANHIRIQQLRQDNEARDERIRANIKLLADTRKEIAAIPSSASEGESRQEVRVDELLAYARFISRTTVPPTFRKKDIPALPKKEAAAAEIANGIATPPANAQEEDNEPYVRIENVGTKAMSEKQKQMLQPDLPWVPWPEPSLIVSGALAEIQKLVESGQDPASVLTAEEKAEKDKMKGEEEAREKLAQEEAEKRRMSMFDTGAMRRQTYSDVFDPDNE</sequence>
<keyword evidence="6 8" id="KW-0539">Nucleus</keyword>
<evidence type="ECO:0000256" key="4">
    <source>
        <dbReference type="ARBA" id="ARBA00023015"/>
    </source>
</evidence>
<feature type="compositionally biased region" description="Basic and acidic residues" evidence="9">
    <location>
        <begin position="220"/>
        <end position="250"/>
    </location>
</feature>
<evidence type="ECO:0000256" key="7">
    <source>
        <dbReference type="ARBA" id="ARBA00031257"/>
    </source>
</evidence>
<comment type="caution">
    <text evidence="10">The sequence shown here is derived from an EMBL/GenBank/DDBJ whole genome shotgun (WGS) entry which is preliminary data.</text>
</comment>
<gene>
    <name evidence="8" type="primary">MED4</name>
    <name evidence="10" type="ORF">LTR09_001181</name>
</gene>
<keyword evidence="8" id="KW-0010">Activator</keyword>
<comment type="similarity">
    <text evidence="2 8">Belongs to the Mediator complex subunit 4 family.</text>
</comment>
<comment type="subunit">
    <text evidence="8">Component of the Mediator complex.</text>
</comment>
<organism evidence="10 11">
    <name type="scientific">Extremus antarcticus</name>
    <dbReference type="NCBI Taxonomy" id="702011"/>
    <lineage>
        <taxon>Eukaryota</taxon>
        <taxon>Fungi</taxon>
        <taxon>Dikarya</taxon>
        <taxon>Ascomycota</taxon>
        <taxon>Pezizomycotina</taxon>
        <taxon>Dothideomycetes</taxon>
        <taxon>Dothideomycetidae</taxon>
        <taxon>Mycosphaerellales</taxon>
        <taxon>Extremaceae</taxon>
        <taxon>Extremus</taxon>
    </lineage>
</organism>
<dbReference type="Pfam" id="PF10018">
    <property type="entry name" value="Med4"/>
    <property type="match status" value="1"/>
</dbReference>
<comment type="function">
    <text evidence="8">Component of the Mediator complex, a coactivator involved in the regulated transcription of nearly all RNA polymerase II-dependent genes. Mediator functions as a bridge to convey information from gene-specific regulatory proteins to the basal RNA polymerase II transcription machinery. Mediator is recruited to promoters by direct interactions with regulatory proteins and serves as a scaffold for the assembly of a functional preinitiation complex with RNA polymerase II and the general transcription factors.</text>
</comment>
<reference evidence="10" key="1">
    <citation type="submission" date="2023-04" db="EMBL/GenBank/DDBJ databases">
        <title>Black Yeasts Isolated from many extreme environments.</title>
        <authorList>
            <person name="Coleine C."/>
            <person name="Stajich J.E."/>
            <person name="Selbmann L."/>
        </authorList>
    </citation>
    <scope>NUCLEOTIDE SEQUENCE</scope>
    <source>
        <strain evidence="10">CCFEE 5312</strain>
    </source>
</reference>
<evidence type="ECO:0000256" key="8">
    <source>
        <dbReference type="RuleBase" id="RU364141"/>
    </source>
</evidence>
<evidence type="ECO:0000256" key="3">
    <source>
        <dbReference type="ARBA" id="ARBA00020629"/>
    </source>
</evidence>
<feature type="region of interest" description="Disordered" evidence="9">
    <location>
        <begin position="210"/>
        <end position="271"/>
    </location>
</feature>
<dbReference type="GO" id="GO:0016592">
    <property type="term" value="C:mediator complex"/>
    <property type="evidence" value="ECO:0007669"/>
    <property type="project" value="InterPro"/>
</dbReference>
<keyword evidence="11" id="KW-1185">Reference proteome</keyword>
<accession>A0AAJ0LWS0</accession>
<evidence type="ECO:0000256" key="5">
    <source>
        <dbReference type="ARBA" id="ARBA00023163"/>
    </source>
</evidence>
<keyword evidence="4 8" id="KW-0805">Transcription regulation</keyword>
<evidence type="ECO:0000256" key="9">
    <source>
        <dbReference type="SAM" id="MobiDB-lite"/>
    </source>
</evidence>
<evidence type="ECO:0000256" key="1">
    <source>
        <dbReference type="ARBA" id="ARBA00004123"/>
    </source>
</evidence>
<dbReference type="EMBL" id="JAWDJX010000002">
    <property type="protein sequence ID" value="KAK3058103.1"/>
    <property type="molecule type" value="Genomic_DNA"/>
</dbReference>
<dbReference type="GO" id="GO:0003712">
    <property type="term" value="F:transcription coregulator activity"/>
    <property type="evidence" value="ECO:0007669"/>
    <property type="project" value="InterPro"/>
</dbReference>
<dbReference type="GO" id="GO:0006357">
    <property type="term" value="P:regulation of transcription by RNA polymerase II"/>
    <property type="evidence" value="ECO:0007669"/>
    <property type="project" value="InterPro"/>
</dbReference>
<dbReference type="Proteomes" id="UP001271007">
    <property type="component" value="Unassembled WGS sequence"/>
</dbReference>
<keyword evidence="5 8" id="KW-0804">Transcription</keyword>
<evidence type="ECO:0000256" key="2">
    <source>
        <dbReference type="ARBA" id="ARBA00009626"/>
    </source>
</evidence>
<comment type="subcellular location">
    <subcellularLocation>
        <location evidence="1 8">Nucleus</location>
    </subcellularLocation>
</comment>
<evidence type="ECO:0000313" key="11">
    <source>
        <dbReference type="Proteomes" id="UP001271007"/>
    </source>
</evidence>
<evidence type="ECO:0000256" key="6">
    <source>
        <dbReference type="ARBA" id="ARBA00023242"/>
    </source>
</evidence>
<dbReference type="AlphaFoldDB" id="A0AAJ0LWS0"/>